<dbReference type="CDD" id="cd00156">
    <property type="entry name" value="REC"/>
    <property type="match status" value="1"/>
</dbReference>
<dbReference type="STRING" id="1921421.M493_05275"/>
<proteinExistence type="predicted"/>
<dbReference type="PANTHER" id="PTHR45138:SF9">
    <property type="entry name" value="DIGUANYLATE CYCLASE DGCM-RELATED"/>
    <property type="match status" value="1"/>
</dbReference>
<accession>S5YXF0</accession>
<dbReference type="RefSeq" id="WP_020959164.1">
    <property type="nucleotide sequence ID" value="NC_022080.4"/>
</dbReference>
<dbReference type="PANTHER" id="PTHR45138">
    <property type="entry name" value="REGULATORY COMPONENTS OF SENSORY TRANSDUCTION SYSTEM"/>
    <property type="match status" value="1"/>
</dbReference>
<dbReference type="InterPro" id="IPR043128">
    <property type="entry name" value="Rev_trsase/Diguanyl_cyclase"/>
</dbReference>
<dbReference type="Gene3D" id="3.40.50.2300">
    <property type="match status" value="2"/>
</dbReference>
<dbReference type="Gene3D" id="3.30.70.270">
    <property type="match status" value="1"/>
</dbReference>
<dbReference type="PROSITE" id="PS50887">
    <property type="entry name" value="GGDEF"/>
    <property type="match status" value="1"/>
</dbReference>
<evidence type="ECO:0000313" key="5">
    <source>
        <dbReference type="Proteomes" id="UP000015500"/>
    </source>
</evidence>
<dbReference type="InterPro" id="IPR050469">
    <property type="entry name" value="Diguanylate_Cyclase"/>
</dbReference>
<gene>
    <name evidence="4" type="ORF">M493_05275</name>
</gene>
<organism evidence="4 5">
    <name type="scientific">Geobacillus genomosp. 3</name>
    <dbReference type="NCBI Taxonomy" id="1921421"/>
    <lineage>
        <taxon>Bacteria</taxon>
        <taxon>Bacillati</taxon>
        <taxon>Bacillota</taxon>
        <taxon>Bacilli</taxon>
        <taxon>Bacillales</taxon>
        <taxon>Anoxybacillaceae</taxon>
        <taxon>Geobacillus</taxon>
    </lineage>
</organism>
<dbReference type="KEGG" id="gjf:M493_05275"/>
<dbReference type="EMBL" id="CP006254">
    <property type="protein sequence ID" value="AGT31354.1"/>
    <property type="molecule type" value="Genomic_DNA"/>
</dbReference>
<evidence type="ECO:0000256" key="1">
    <source>
        <dbReference type="PROSITE-ProRule" id="PRU00169"/>
    </source>
</evidence>
<dbReference type="SUPFAM" id="SSF52172">
    <property type="entry name" value="CheY-like"/>
    <property type="match status" value="2"/>
</dbReference>
<dbReference type="InterPro" id="IPR001789">
    <property type="entry name" value="Sig_transdc_resp-reg_receiver"/>
</dbReference>
<dbReference type="GO" id="GO:0052621">
    <property type="term" value="F:diguanylate cyclase activity"/>
    <property type="evidence" value="ECO:0007669"/>
    <property type="project" value="TreeGrafter"/>
</dbReference>
<sequence length="545" mass="62078">MDSYVVPLLGRMKEQYEQWETSSPLGGAELARFFGAIGRAAEAIGRGDIAAEAERILRRVNRQKERKWTAEEALAEMFPLLCRCYEGGESHSPIAPSLQRQGPEATVLLCGNDPLFFAYIRGALRAVPWRFITLPSLEQASASMFRLNPDCIIVDIGEGDLQTPLFVALLENDSRPSYIPIVVVSEDRRKAVHLKCYELGADDVIVKPTTAGELFIRVRRLVEKKQKMDELVLIDELTGVYNRKYLPRVYDRLRSDLERFGAPSCLALLDLDHFKKVNDQFGHLAGDAVLKKLAACLLQHTRGMDTVVRFGGEEFVVWLAKTTKGEARRVLRRLQRRFASEEVEVDGVRLSCTFSAGFVECDDPNESLDHWLKLADKALYAAKRNGGDRIEEAWKPTISAKDGPDGKQYRPVDKQRWSVAIVDDDELARAVITDLVRKLAAEQEREVDVYEFDDGLSFLESPLYRDGRRAVVILDRVMPKMDGLEVLHHLRRRQTPHKVMMLTSRQDERDIAHAIDKGADEYVTKPFKWLELEARLRRLLKELDE</sequence>
<dbReference type="PROSITE" id="PS50110">
    <property type="entry name" value="RESPONSE_REGULATORY"/>
    <property type="match status" value="2"/>
</dbReference>
<feature type="modified residue" description="4-aspartylphosphate" evidence="1">
    <location>
        <position position="155"/>
    </location>
</feature>
<keyword evidence="5" id="KW-1185">Reference proteome</keyword>
<feature type="domain" description="GGDEF" evidence="3">
    <location>
        <begin position="262"/>
        <end position="395"/>
    </location>
</feature>
<feature type="domain" description="Response regulatory" evidence="2">
    <location>
        <begin position="106"/>
        <end position="222"/>
    </location>
</feature>
<dbReference type="NCBIfam" id="TIGR00254">
    <property type="entry name" value="GGDEF"/>
    <property type="match status" value="1"/>
</dbReference>
<evidence type="ECO:0008006" key="6">
    <source>
        <dbReference type="Google" id="ProtNLM"/>
    </source>
</evidence>
<keyword evidence="1" id="KW-0597">Phosphoprotein</keyword>
<dbReference type="Pfam" id="PF00072">
    <property type="entry name" value="Response_reg"/>
    <property type="match status" value="2"/>
</dbReference>
<dbReference type="SMART" id="SM00448">
    <property type="entry name" value="REC"/>
    <property type="match status" value="2"/>
</dbReference>
<name>S5YXF0_GEOG3</name>
<evidence type="ECO:0000259" key="3">
    <source>
        <dbReference type="PROSITE" id="PS50887"/>
    </source>
</evidence>
<dbReference type="PATRIC" id="fig|1345697.3.peg.958"/>
<dbReference type="HOGENOM" id="CLU_000445_11_28_9"/>
<dbReference type="SUPFAM" id="SSF55073">
    <property type="entry name" value="Nucleotide cyclase"/>
    <property type="match status" value="1"/>
</dbReference>
<feature type="domain" description="Response regulatory" evidence="2">
    <location>
        <begin position="418"/>
        <end position="540"/>
    </location>
</feature>
<dbReference type="CDD" id="cd01949">
    <property type="entry name" value="GGDEF"/>
    <property type="match status" value="1"/>
</dbReference>
<evidence type="ECO:0000313" key="4">
    <source>
        <dbReference type="EMBL" id="AGT31354.1"/>
    </source>
</evidence>
<dbReference type="Pfam" id="PF00990">
    <property type="entry name" value="GGDEF"/>
    <property type="match status" value="1"/>
</dbReference>
<dbReference type="OrthoDB" id="9759607at2"/>
<reference evidence="4 5" key="1">
    <citation type="journal article" date="2014" name="Genome Announc.">
        <title>Complete Genome Sequence of the Thermophilic Polychlorinated Biphenyl Degrader Geobacillus sp. Strain JF8 (NBRC 109937).</title>
        <authorList>
            <person name="Shintani M."/>
            <person name="Ohtsubo Y."/>
            <person name="Fukuda K."/>
            <person name="Hosoyama A."/>
            <person name="Ohji S."/>
            <person name="Yamazoe A."/>
            <person name="Fujita N."/>
            <person name="Nagata Y."/>
            <person name="Tsuda M."/>
            <person name="Hatta T."/>
            <person name="Kimbara K."/>
        </authorList>
    </citation>
    <scope>NUCLEOTIDE SEQUENCE [LARGE SCALE GENOMIC DNA]</scope>
    <source>
        <strain evidence="4 5">JF8</strain>
    </source>
</reference>
<evidence type="ECO:0000259" key="2">
    <source>
        <dbReference type="PROSITE" id="PS50110"/>
    </source>
</evidence>
<dbReference type="AlphaFoldDB" id="S5YXF0"/>
<dbReference type="SMART" id="SM00267">
    <property type="entry name" value="GGDEF"/>
    <property type="match status" value="1"/>
</dbReference>
<dbReference type="InterPro" id="IPR011006">
    <property type="entry name" value="CheY-like_superfamily"/>
</dbReference>
<dbReference type="InterPro" id="IPR029787">
    <property type="entry name" value="Nucleotide_cyclase"/>
</dbReference>
<dbReference type="InterPro" id="IPR000160">
    <property type="entry name" value="GGDEF_dom"/>
</dbReference>
<dbReference type="FunFam" id="3.30.70.270:FF:000001">
    <property type="entry name" value="Diguanylate cyclase domain protein"/>
    <property type="match status" value="1"/>
</dbReference>
<dbReference type="Proteomes" id="UP000015500">
    <property type="component" value="Chromosome"/>
</dbReference>
<feature type="modified residue" description="4-aspartylphosphate" evidence="1">
    <location>
        <position position="475"/>
    </location>
</feature>
<dbReference type="GO" id="GO:0000160">
    <property type="term" value="P:phosphorelay signal transduction system"/>
    <property type="evidence" value="ECO:0007669"/>
    <property type="project" value="InterPro"/>
</dbReference>
<protein>
    <recommendedName>
        <fullName evidence="6">Diguanylate cyclase</fullName>
    </recommendedName>
</protein>